<keyword evidence="7" id="KW-0732">Signal</keyword>
<accession>A0A835HM65</accession>
<evidence type="ECO:0000259" key="16">
    <source>
        <dbReference type="PROSITE" id="PS50929"/>
    </source>
</evidence>
<dbReference type="InterPro" id="IPR050835">
    <property type="entry name" value="ABC_transporter_sub-D"/>
</dbReference>
<keyword evidence="8" id="KW-0547">Nucleotide-binding</keyword>
<evidence type="ECO:0000256" key="8">
    <source>
        <dbReference type="ARBA" id="ARBA00022741"/>
    </source>
</evidence>
<dbReference type="Proteomes" id="UP000631114">
    <property type="component" value="Unassembled WGS sequence"/>
</dbReference>
<dbReference type="InterPro" id="IPR003593">
    <property type="entry name" value="AAA+_ATPase"/>
</dbReference>
<keyword evidence="11 14" id="KW-1133">Transmembrane helix</keyword>
<evidence type="ECO:0000259" key="15">
    <source>
        <dbReference type="PROSITE" id="PS50893"/>
    </source>
</evidence>
<dbReference type="GO" id="GO:0042760">
    <property type="term" value="P:very long-chain fatty acid catabolic process"/>
    <property type="evidence" value="ECO:0007669"/>
    <property type="project" value="TreeGrafter"/>
</dbReference>
<evidence type="ECO:0000256" key="12">
    <source>
        <dbReference type="ARBA" id="ARBA00023136"/>
    </source>
</evidence>
<dbReference type="Pfam" id="PF06472">
    <property type="entry name" value="ABC_membrane_2"/>
    <property type="match status" value="2"/>
</dbReference>
<dbReference type="SUPFAM" id="SSF52540">
    <property type="entry name" value="P-loop containing nucleoside triphosphate hydrolases"/>
    <property type="match status" value="2"/>
</dbReference>
<reference evidence="17 18" key="1">
    <citation type="submission" date="2020-10" db="EMBL/GenBank/DDBJ databases">
        <title>The Coptis chinensis genome and diversification of protoberbering-type alkaloids.</title>
        <authorList>
            <person name="Wang B."/>
            <person name="Shu S."/>
            <person name="Song C."/>
            <person name="Liu Y."/>
        </authorList>
    </citation>
    <scope>NUCLEOTIDE SEQUENCE [LARGE SCALE GENOMIC DNA]</scope>
    <source>
        <strain evidence="17">HL-2020</strain>
        <tissue evidence="17">Leaf</tissue>
    </source>
</reference>
<feature type="domain" description="ABC transmembrane type-1" evidence="16">
    <location>
        <begin position="153"/>
        <end position="343"/>
    </location>
</feature>
<evidence type="ECO:0000256" key="10">
    <source>
        <dbReference type="ARBA" id="ARBA00022840"/>
    </source>
</evidence>
<comment type="caution">
    <text evidence="17">The sequence shown here is derived from an EMBL/GenBank/DDBJ whole genome shotgun (WGS) entry which is preliminary data.</text>
</comment>
<feature type="transmembrane region" description="Helical" evidence="14">
    <location>
        <begin position="148"/>
        <end position="169"/>
    </location>
</feature>
<dbReference type="GO" id="GO:0010008">
    <property type="term" value="C:endosome membrane"/>
    <property type="evidence" value="ECO:0007669"/>
    <property type="project" value="UniProtKB-SubCell"/>
</dbReference>
<evidence type="ECO:0000256" key="3">
    <source>
        <dbReference type="ARBA" id="ARBA00005227"/>
    </source>
</evidence>
<dbReference type="GO" id="GO:0140359">
    <property type="term" value="F:ABC-type transporter activity"/>
    <property type="evidence" value="ECO:0007669"/>
    <property type="project" value="InterPro"/>
</dbReference>
<evidence type="ECO:0000256" key="5">
    <source>
        <dbReference type="ARBA" id="ARBA00022448"/>
    </source>
</evidence>
<dbReference type="EMBL" id="JADFTS010000006">
    <property type="protein sequence ID" value="KAF9601446.1"/>
    <property type="molecule type" value="Genomic_DNA"/>
</dbReference>
<proteinExistence type="inferred from homology"/>
<comment type="similarity">
    <text evidence="4">Belongs to the ABC transporter superfamily. ABCD family. Peroxisomal fatty acyl CoA transporter (TC 3.A.1.203) subfamily.</text>
</comment>
<sequence>MPSLQLLQLTEHGRNLLASRRRALAVAAGLLVAGGTATYMQSRLWTRGRRPDSSTRGSVALIDKEISNKADEKDSSVKKTRLKKSGLRSLKVLTAILLSQMGQMGARNLLTLVGVVVLRTALSNRLAKVQGFLFRAAFLRRVPAFLRLIIENLILCFLQSALVCTSKYITGRLSLRFRKILTDLIHSHYFENMAYYKMSHVDGRITNPEQRIASDVPRFCSELSDLVQEDLIAVTDGVLYTWRLCSYASPKYVFWILAYVLGAGTMISNFSPAFGKLMSKEQQLEGEYRQLHSRLRTHAESIAFYGGERREESHIQKKFKTLIRHMKLVQHDHWWFGMIQDFLLKYLGATVAVVLIIEPFFSGTLRPESSTLGRAEMLSNLRYHTSVIISLFQSLGTLSISSRRLNRLSGYADRIHELLAISRELSFVHDKTSLQRNGSRNYVSEANYIEFAGVKVVTPTGNVLVDNLTLRVETGSNLLITGPNGSGKSSLFRVLGGLWPLVSGYIVKPGIGSDLNKEIFYVPQRPYTAVGTLRDQLIYPLTANQEIEPLTHGEMIELLKNVDLEYLLDRYPPEKEINWGDELSLGEQQRLGMARLFYHKPKFAILDECTSAVTTDMEERFCAKVRAMGTSCITISHRPALVAFHDMVLSLDGEGGWNVHHKRDDSSEQNEVGPNSTEPSETNRQSDAMTVQRAFAQKDTTFSDSKAQSYATEVIAMSPAIDPKASLPVVPRLNKTPRIFPSRAAALFKVLVPTLFDRQGAQLFAVALLVVSRTWISDRIASLNGTTVKYVLEQDKTAFVRLIGISILQSAASSIVAPSLRHLTAKLALGWRIRLTQHLLKNYLRKNSFYQIFHMSGQSIDADQRITHDVEKLTGDLSGLVTGMVKPSVDIIWFTWRMKLLTGQRGVAILYTYMLLGLGFLRSVTPDFGGLASTEQQLEGTFRFMHERLRTHAESVAFFGGGAREKAMVDLRFRELLDHSKILLKKKWLYGIMDDFVTKQLPHNVTWGLSLLYAMDHKGDRALTSTQGELAHALRFLASVVSQSFLAFGDILELHKKFVELSGGVNRIFEFEELLDAAQNDIPIPDPCESDVSTEDIISFSEVDIITPAQKLLARKLTCDVLPGKSLLVTGPNGSGKSSIFRVLRGLWPIASGRLTKPCQTHSEGAGSSSVFYVPQRPYTCLGTLRDQIIYPLSHEEAELRAVERSGEDEKSDDAAHILDMRLISILENVRLVYLLEREGGWDANMNWEDVLSLGEQQRLGMARLFFHSPKYGILDECTNATSIDVEEHLYRLANEKGITFVTSSQYKPDEAVSLWVNKVGPYNNPQETYNYYSLPFCQPSGDPAHKWIGLGEVLGGNELIDSQMEVKFLRNFDKRLICQVKLDDAKVKQFKDAIDNTYWFEFFMGFVGEVRLDKNGDNSRHLIHTHKNINVKYNGGQIIHVNLTQDNLKPLEVGKTLDMTYSVKWTPTNITFARRFDVYLDYPFFEHQIHWFSIFNSFMMVIFLTGLVSMILMRTLRNDYAKYAREDDDLETLERDVSEESGWKLVHGDVFRPPRNLVILSAVVGTGAQLALLVLLVILVAIVAMLYIGRGAIITTFIVCYALTSFISGYVSGGLYSRHGGKNWIKSMILTASLFPFMCFGIGFLLNTIAIFYGSLAAIPFGTMVVVFVIWAFISFPLALLGTVVGRNWSGAPNNPCRVKTIPRLIPEKKWYLTPSVVSLMGGLLPFGSIFIEMYFVFTSFWNYKVYYVYGFMLLVFLILIIVTVCVTIVGTYFLLNAENYHWQWTSFFSAASTAIYVYLYSIYYYHVKTKMSGFFQTSFYFGYTMMFCLGLGILCGGYTETLNVTSKEPGAKMLDGACWSLFDEAEVF</sequence>
<dbReference type="GO" id="GO:0005778">
    <property type="term" value="C:peroxisomal membrane"/>
    <property type="evidence" value="ECO:0007669"/>
    <property type="project" value="TreeGrafter"/>
</dbReference>
<dbReference type="InterPro" id="IPR027417">
    <property type="entry name" value="P-loop_NTPase"/>
</dbReference>
<comment type="similarity">
    <text evidence="3">Belongs to the nonaspanin (TM9SF) (TC 9.A.2) family.</text>
</comment>
<dbReference type="SUPFAM" id="SSF90123">
    <property type="entry name" value="ABC transporter transmembrane region"/>
    <property type="match status" value="2"/>
</dbReference>
<dbReference type="GO" id="GO:0007031">
    <property type="term" value="P:peroxisome organization"/>
    <property type="evidence" value="ECO:0007669"/>
    <property type="project" value="TreeGrafter"/>
</dbReference>
<comment type="subcellular location">
    <subcellularLocation>
        <location evidence="1">Endosome membrane</location>
        <topology evidence="1">Multi-pass membrane protein</topology>
    </subcellularLocation>
    <subcellularLocation>
        <location evidence="2">Golgi apparatus membrane</location>
        <topology evidence="2">Multi-pass membrane protein</topology>
    </subcellularLocation>
</comment>
<dbReference type="InterPro" id="IPR036640">
    <property type="entry name" value="ABC1_TM_sf"/>
</dbReference>
<feature type="transmembrane region" description="Helical" evidence="14">
    <location>
        <begin position="252"/>
        <end position="270"/>
    </location>
</feature>
<dbReference type="CDD" id="cd03223">
    <property type="entry name" value="ABCD_peroxisomal_ALDP"/>
    <property type="match status" value="2"/>
</dbReference>
<dbReference type="InterPro" id="IPR011527">
    <property type="entry name" value="ABC1_TM_dom"/>
</dbReference>
<dbReference type="SMART" id="SM00382">
    <property type="entry name" value="AAA"/>
    <property type="match status" value="2"/>
</dbReference>
<keyword evidence="5" id="KW-0813">Transport</keyword>
<dbReference type="Pfam" id="PF02990">
    <property type="entry name" value="EMP70"/>
    <property type="match status" value="1"/>
</dbReference>
<feature type="domain" description="ABC transmembrane type-1" evidence="16">
    <location>
        <begin position="760"/>
        <end position="998"/>
    </location>
</feature>
<organism evidence="17 18">
    <name type="scientific">Coptis chinensis</name>
    <dbReference type="NCBI Taxonomy" id="261450"/>
    <lineage>
        <taxon>Eukaryota</taxon>
        <taxon>Viridiplantae</taxon>
        <taxon>Streptophyta</taxon>
        <taxon>Embryophyta</taxon>
        <taxon>Tracheophyta</taxon>
        <taxon>Spermatophyta</taxon>
        <taxon>Magnoliopsida</taxon>
        <taxon>Ranunculales</taxon>
        <taxon>Ranunculaceae</taxon>
        <taxon>Coptidoideae</taxon>
        <taxon>Coptis</taxon>
    </lineage>
</organism>
<dbReference type="GO" id="GO:0005324">
    <property type="term" value="F:long-chain fatty acid transmembrane transporter activity"/>
    <property type="evidence" value="ECO:0007669"/>
    <property type="project" value="TreeGrafter"/>
</dbReference>
<evidence type="ECO:0000256" key="6">
    <source>
        <dbReference type="ARBA" id="ARBA00022692"/>
    </source>
</evidence>
<evidence type="ECO:0000256" key="1">
    <source>
        <dbReference type="ARBA" id="ARBA00004337"/>
    </source>
</evidence>
<feature type="transmembrane region" description="Helical" evidence="14">
    <location>
        <begin position="1789"/>
        <end position="1808"/>
    </location>
</feature>
<feature type="region of interest" description="Disordered" evidence="13">
    <location>
        <begin position="659"/>
        <end position="687"/>
    </location>
</feature>
<dbReference type="PANTHER" id="PTHR11384">
    <property type="entry name" value="ATP-BINDING CASSETTE, SUB-FAMILY D MEMBER"/>
    <property type="match status" value="1"/>
</dbReference>
<feature type="transmembrane region" description="Helical" evidence="14">
    <location>
        <begin position="1490"/>
        <end position="1513"/>
    </location>
</feature>
<dbReference type="InterPro" id="IPR004240">
    <property type="entry name" value="EMP70"/>
</dbReference>
<protein>
    <recommendedName>
        <fullName evidence="19">ABC transporter D family member 1</fullName>
    </recommendedName>
</protein>
<feature type="transmembrane region" description="Helical" evidence="14">
    <location>
        <begin position="1558"/>
        <end position="1588"/>
    </location>
</feature>
<dbReference type="InterPro" id="IPR017871">
    <property type="entry name" value="ABC_transporter-like_CS"/>
</dbReference>
<keyword evidence="12 14" id="KW-0472">Membrane</keyword>
<dbReference type="OrthoDB" id="422637at2759"/>
<dbReference type="InterPro" id="IPR003439">
    <property type="entry name" value="ABC_transporter-like_ATP-bd"/>
</dbReference>
<evidence type="ECO:0000256" key="4">
    <source>
        <dbReference type="ARBA" id="ARBA00008575"/>
    </source>
</evidence>
<dbReference type="PANTHER" id="PTHR11384:SF56">
    <property type="entry name" value="ABC TRANSPORTER D FAMILY MEMBER 1"/>
    <property type="match status" value="1"/>
</dbReference>
<feature type="transmembrane region" description="Helical" evidence="14">
    <location>
        <begin position="1820"/>
        <end position="1840"/>
    </location>
</feature>
<evidence type="ECO:0000256" key="7">
    <source>
        <dbReference type="ARBA" id="ARBA00022729"/>
    </source>
</evidence>
<evidence type="ECO:0000256" key="14">
    <source>
        <dbReference type="SAM" id="Phobius"/>
    </source>
</evidence>
<keyword evidence="6 14" id="KW-0812">Transmembrane</keyword>
<feature type="domain" description="ABC transporter" evidence="15">
    <location>
        <begin position="1092"/>
        <end position="1349"/>
    </location>
</feature>
<dbReference type="GO" id="GO:0016887">
    <property type="term" value="F:ATP hydrolysis activity"/>
    <property type="evidence" value="ECO:0007669"/>
    <property type="project" value="InterPro"/>
</dbReference>
<feature type="transmembrane region" description="Helical" evidence="14">
    <location>
        <begin position="1629"/>
        <end position="1654"/>
    </location>
</feature>
<dbReference type="Gene3D" id="3.40.50.300">
    <property type="entry name" value="P-loop containing nucleotide triphosphate hydrolases"/>
    <property type="match status" value="2"/>
</dbReference>
<evidence type="ECO:0000256" key="11">
    <source>
        <dbReference type="ARBA" id="ARBA00022989"/>
    </source>
</evidence>
<evidence type="ECO:0000313" key="17">
    <source>
        <dbReference type="EMBL" id="KAF9601446.1"/>
    </source>
</evidence>
<feature type="domain" description="ABC transporter" evidence="15">
    <location>
        <begin position="449"/>
        <end position="679"/>
    </location>
</feature>
<feature type="transmembrane region" description="Helical" evidence="14">
    <location>
        <begin position="1751"/>
        <end position="1777"/>
    </location>
</feature>
<dbReference type="GO" id="GO:0015910">
    <property type="term" value="P:long-chain fatty acid import into peroxisome"/>
    <property type="evidence" value="ECO:0007669"/>
    <property type="project" value="TreeGrafter"/>
</dbReference>
<evidence type="ECO:0000256" key="13">
    <source>
        <dbReference type="SAM" id="MobiDB-lite"/>
    </source>
</evidence>
<keyword evidence="18" id="KW-1185">Reference proteome</keyword>
<evidence type="ECO:0000256" key="2">
    <source>
        <dbReference type="ARBA" id="ARBA00004653"/>
    </source>
</evidence>
<evidence type="ECO:0000256" key="9">
    <source>
        <dbReference type="ARBA" id="ARBA00022753"/>
    </source>
</evidence>
<dbReference type="GO" id="GO:0005524">
    <property type="term" value="F:ATP binding"/>
    <property type="evidence" value="ECO:0007669"/>
    <property type="project" value="UniProtKB-KW"/>
</dbReference>
<feature type="transmembrane region" description="Helical" evidence="14">
    <location>
        <begin position="1594"/>
        <end position="1617"/>
    </location>
</feature>
<gene>
    <name evidence="17" type="ORF">IFM89_020213</name>
</gene>
<keyword evidence="9" id="KW-0967">Endosome</keyword>
<dbReference type="Gene3D" id="1.20.1560.10">
    <property type="entry name" value="ABC transporter type 1, transmembrane domain"/>
    <property type="match status" value="1"/>
</dbReference>
<name>A0A835HM65_9MAGN</name>
<dbReference type="Pfam" id="PF00005">
    <property type="entry name" value="ABC_tran"/>
    <property type="match status" value="2"/>
</dbReference>
<evidence type="ECO:0000313" key="18">
    <source>
        <dbReference type="Proteomes" id="UP000631114"/>
    </source>
</evidence>
<dbReference type="PROSITE" id="PS50893">
    <property type="entry name" value="ABC_TRANSPORTER_2"/>
    <property type="match status" value="2"/>
</dbReference>
<feature type="transmembrane region" description="Helical" evidence="14">
    <location>
        <begin position="1666"/>
        <end position="1691"/>
    </location>
</feature>
<dbReference type="GO" id="GO:0000139">
    <property type="term" value="C:Golgi membrane"/>
    <property type="evidence" value="ECO:0007669"/>
    <property type="project" value="UniProtKB-SubCell"/>
</dbReference>
<keyword evidence="10" id="KW-0067">ATP-binding</keyword>
<dbReference type="PROSITE" id="PS50929">
    <property type="entry name" value="ABC_TM1F"/>
    <property type="match status" value="2"/>
</dbReference>
<dbReference type="GO" id="GO:0006635">
    <property type="term" value="P:fatty acid beta-oxidation"/>
    <property type="evidence" value="ECO:0007669"/>
    <property type="project" value="TreeGrafter"/>
</dbReference>
<dbReference type="PROSITE" id="PS00211">
    <property type="entry name" value="ABC_TRANSPORTER_1"/>
    <property type="match status" value="2"/>
</dbReference>
<feature type="compositionally biased region" description="Polar residues" evidence="13">
    <location>
        <begin position="669"/>
        <end position="687"/>
    </location>
</feature>
<evidence type="ECO:0008006" key="19">
    <source>
        <dbReference type="Google" id="ProtNLM"/>
    </source>
</evidence>
<feature type="transmembrane region" description="Helical" evidence="14">
    <location>
        <begin position="1712"/>
        <end position="1739"/>
    </location>
</feature>